<comment type="caution">
    <text evidence="3">The sequence shown here is derived from an EMBL/GenBank/DDBJ whole genome shotgun (WGS) entry which is preliminary data.</text>
</comment>
<keyword evidence="2" id="KW-0812">Transmembrane</keyword>
<name>A0ABV4UPK2_9MICC</name>
<evidence type="ECO:0000313" key="4">
    <source>
        <dbReference type="Proteomes" id="UP001575652"/>
    </source>
</evidence>
<protein>
    <submittedName>
        <fullName evidence="3">Uncharacterized protein</fullName>
    </submittedName>
</protein>
<dbReference type="RefSeq" id="WP_373972362.1">
    <property type="nucleotide sequence ID" value="NZ_JBHDLJ010000008.1"/>
</dbReference>
<feature type="transmembrane region" description="Helical" evidence="2">
    <location>
        <begin position="47"/>
        <end position="70"/>
    </location>
</feature>
<keyword evidence="2" id="KW-0472">Membrane</keyword>
<proteinExistence type="predicted"/>
<gene>
    <name evidence="3" type="ORF">ACETWP_11370</name>
</gene>
<keyword evidence="4" id="KW-1185">Reference proteome</keyword>
<sequence length="119" mass="12873">MSGDAPGPRRVRVTAPAGSALRPARRGAADPVGDVYVRSLIRSQLRLALTVAIGFLVLLVGLAVLVGTWPQIHETRLATVPLPWLILALGVYPIILLGAFLFNRAAARNEDRYRDIARP</sequence>
<organism evidence="3 4">
    <name type="scientific">Arthrobacter halodurans</name>
    <dbReference type="NCBI Taxonomy" id="516699"/>
    <lineage>
        <taxon>Bacteria</taxon>
        <taxon>Bacillati</taxon>
        <taxon>Actinomycetota</taxon>
        <taxon>Actinomycetes</taxon>
        <taxon>Micrococcales</taxon>
        <taxon>Micrococcaceae</taxon>
        <taxon>Arthrobacter</taxon>
    </lineage>
</organism>
<reference evidence="3 4" key="1">
    <citation type="submission" date="2024-09" db="EMBL/GenBank/DDBJ databases">
        <authorList>
            <person name="Salinas-Garcia M.A."/>
            <person name="Prieme A."/>
        </authorList>
    </citation>
    <scope>NUCLEOTIDE SEQUENCE [LARGE SCALE GENOMIC DNA]</scope>
    <source>
        <strain evidence="3 4">DSM 21081</strain>
    </source>
</reference>
<evidence type="ECO:0000256" key="2">
    <source>
        <dbReference type="SAM" id="Phobius"/>
    </source>
</evidence>
<dbReference type="EMBL" id="JBHDLJ010000008">
    <property type="protein sequence ID" value="MFB0835191.1"/>
    <property type="molecule type" value="Genomic_DNA"/>
</dbReference>
<evidence type="ECO:0000313" key="3">
    <source>
        <dbReference type="EMBL" id="MFB0835191.1"/>
    </source>
</evidence>
<dbReference type="Proteomes" id="UP001575652">
    <property type="component" value="Unassembled WGS sequence"/>
</dbReference>
<feature type="transmembrane region" description="Helical" evidence="2">
    <location>
        <begin position="82"/>
        <end position="102"/>
    </location>
</feature>
<keyword evidence="2" id="KW-1133">Transmembrane helix</keyword>
<accession>A0ABV4UPK2</accession>
<feature type="region of interest" description="Disordered" evidence="1">
    <location>
        <begin position="1"/>
        <end position="28"/>
    </location>
</feature>
<evidence type="ECO:0000256" key="1">
    <source>
        <dbReference type="SAM" id="MobiDB-lite"/>
    </source>
</evidence>